<dbReference type="Pfam" id="PF13414">
    <property type="entry name" value="TPR_11"/>
    <property type="match status" value="1"/>
</dbReference>
<dbReference type="GO" id="GO:0097363">
    <property type="term" value="F:protein O-acetylglucosaminyltransferase activity"/>
    <property type="evidence" value="ECO:0007669"/>
    <property type="project" value="TreeGrafter"/>
</dbReference>
<dbReference type="STRING" id="493475.GARC_3617"/>
<dbReference type="GO" id="GO:0006493">
    <property type="term" value="P:protein O-linked glycosylation"/>
    <property type="evidence" value="ECO:0007669"/>
    <property type="project" value="InterPro"/>
</dbReference>
<dbReference type="InterPro" id="IPR037919">
    <property type="entry name" value="OGT"/>
</dbReference>
<dbReference type="PROSITE" id="PS51257">
    <property type="entry name" value="PROKAR_LIPOPROTEIN"/>
    <property type="match status" value="1"/>
</dbReference>
<dbReference type="PANTHER" id="PTHR44366">
    <property type="entry name" value="UDP-N-ACETYLGLUCOSAMINE--PEPTIDE N-ACETYLGLUCOSAMINYLTRANSFERASE 110 KDA SUBUNIT"/>
    <property type="match status" value="1"/>
</dbReference>
<gene>
    <name evidence="2" type="ORF">GARC_3617</name>
</gene>
<proteinExistence type="predicted"/>
<dbReference type="InterPro" id="IPR019734">
    <property type="entry name" value="TPR_rpt"/>
</dbReference>
<evidence type="ECO:0000313" key="3">
    <source>
        <dbReference type="Proteomes" id="UP000006327"/>
    </source>
</evidence>
<keyword evidence="1" id="KW-0802">TPR repeat</keyword>
<organism evidence="2 3">
    <name type="scientific">Paraglaciecola arctica BSs20135</name>
    <dbReference type="NCBI Taxonomy" id="493475"/>
    <lineage>
        <taxon>Bacteria</taxon>
        <taxon>Pseudomonadati</taxon>
        <taxon>Pseudomonadota</taxon>
        <taxon>Gammaproteobacteria</taxon>
        <taxon>Alteromonadales</taxon>
        <taxon>Alteromonadaceae</taxon>
        <taxon>Paraglaciecola</taxon>
    </lineage>
</organism>
<dbReference type="SMART" id="SM00028">
    <property type="entry name" value="TPR"/>
    <property type="match status" value="5"/>
</dbReference>
<accession>K6Y9C8</accession>
<dbReference type="PANTHER" id="PTHR44366:SF1">
    <property type="entry name" value="UDP-N-ACETYLGLUCOSAMINE--PEPTIDE N-ACETYLGLUCOSAMINYLTRANSFERASE 110 KDA SUBUNIT"/>
    <property type="match status" value="1"/>
</dbReference>
<evidence type="ECO:0000313" key="2">
    <source>
        <dbReference type="EMBL" id="GAC20571.1"/>
    </source>
</evidence>
<dbReference type="AlphaFoldDB" id="K6Y9C8"/>
<dbReference type="Gene3D" id="1.25.40.10">
    <property type="entry name" value="Tetratricopeptide repeat domain"/>
    <property type="match status" value="1"/>
</dbReference>
<comment type="caution">
    <text evidence="2">The sequence shown here is derived from an EMBL/GenBank/DDBJ whole genome shotgun (WGS) entry which is preliminary data.</text>
</comment>
<dbReference type="eggNOG" id="COG0457">
    <property type="taxonomic scope" value="Bacteria"/>
</dbReference>
<dbReference type="RefSeq" id="WP_007622614.1">
    <property type="nucleotide sequence ID" value="NZ_BAEO01000055.1"/>
</dbReference>
<dbReference type="EMBL" id="BAEO01000055">
    <property type="protein sequence ID" value="GAC20571.1"/>
    <property type="molecule type" value="Genomic_DNA"/>
</dbReference>
<dbReference type="InterPro" id="IPR011990">
    <property type="entry name" value="TPR-like_helical_dom_sf"/>
</dbReference>
<protein>
    <submittedName>
        <fullName evidence="2">Tetratricopeptide TPR_2</fullName>
    </submittedName>
</protein>
<name>K6Y9C8_9ALTE</name>
<dbReference type="PROSITE" id="PS50005">
    <property type="entry name" value="TPR"/>
    <property type="match status" value="1"/>
</dbReference>
<evidence type="ECO:0000256" key="1">
    <source>
        <dbReference type="PROSITE-ProRule" id="PRU00339"/>
    </source>
</evidence>
<keyword evidence="3" id="KW-1185">Reference proteome</keyword>
<reference evidence="2 3" key="1">
    <citation type="journal article" date="2017" name="Antonie Van Leeuwenhoek">
        <title>Rhizobium rhizosphaerae sp. nov., a novel species isolated from rice rhizosphere.</title>
        <authorList>
            <person name="Zhao J.J."/>
            <person name="Zhang J."/>
            <person name="Zhang R.J."/>
            <person name="Zhang C.W."/>
            <person name="Yin H.Q."/>
            <person name="Zhang X.X."/>
        </authorList>
    </citation>
    <scope>NUCLEOTIDE SEQUENCE [LARGE SCALE GENOMIC DNA]</scope>
    <source>
        <strain evidence="2 3">BSs20135</strain>
    </source>
</reference>
<dbReference type="Pfam" id="PF13176">
    <property type="entry name" value="TPR_7"/>
    <property type="match status" value="2"/>
</dbReference>
<dbReference type="Proteomes" id="UP000006327">
    <property type="component" value="Unassembled WGS sequence"/>
</dbReference>
<sequence length="386" mass="44505">MQIFKFLLTSIILLGCQAAPEVLFGQKSLLFDQGFEGFENVAIESEKEIFELHDEAKTFAKLAVKGLLKPEEKIKALVQHVFARSDLNLLYRADANTVASQTFQNRAANCLSMSIMTFALAKELGFDVRFQDIEIPEYWTIREGQSLLNRHINLQIIPRQKNQIYFHFITRGFEVDFDAQATRQHFPKTLLKLKQVVAMFHNNNGADALLKRNYVKAYAYFRAAILQSPDLSSALANLGYLYRLTGHYTFSENAYLQAIKKSKNNLSAWGNLAHLYRYLGDDQKAMDIVNRVSRKRSSNPFFHINMGDKAFEKEQWQVALEHYQRALKLDKSYHEVYFGLGKTYFELGNVQRSHHYLKLAKKKSRTEQEQAVYQGKIDMLASIKSG</sequence>
<dbReference type="OrthoDB" id="5801251at2"/>
<dbReference type="SUPFAM" id="SSF48452">
    <property type="entry name" value="TPR-like"/>
    <property type="match status" value="1"/>
</dbReference>
<feature type="repeat" description="TPR" evidence="1">
    <location>
        <begin position="300"/>
        <end position="333"/>
    </location>
</feature>